<name>W9DG74_9ACTN</name>
<dbReference type="PANTHER" id="PTHR43685">
    <property type="entry name" value="GLYCOSYLTRANSFERASE"/>
    <property type="match status" value="1"/>
</dbReference>
<dbReference type="RefSeq" id="WP_042376099.1">
    <property type="nucleotide sequence ID" value="NZ_KI629797.1"/>
</dbReference>
<keyword evidence="4" id="KW-1185">Reference proteome</keyword>
<dbReference type="PATRIC" id="fig|1423140.3.peg.3487"/>
<keyword evidence="3" id="KW-0808">Transferase</keyword>
<gene>
    <name evidence="3" type="ORF">V525_17475</name>
</gene>
<proteinExistence type="predicted"/>
<dbReference type="Proteomes" id="UP000035035">
    <property type="component" value="Unassembled WGS sequence"/>
</dbReference>
<dbReference type="PANTHER" id="PTHR43685:SF2">
    <property type="entry name" value="GLYCOSYLTRANSFERASE 2-LIKE DOMAIN-CONTAINING PROTEIN"/>
    <property type="match status" value="1"/>
</dbReference>
<feature type="region of interest" description="Disordered" evidence="1">
    <location>
        <begin position="43"/>
        <end position="67"/>
    </location>
</feature>
<dbReference type="GO" id="GO:0016740">
    <property type="term" value="F:transferase activity"/>
    <property type="evidence" value="ECO:0007669"/>
    <property type="project" value="UniProtKB-KW"/>
</dbReference>
<dbReference type="SUPFAM" id="SSF53448">
    <property type="entry name" value="Nucleotide-diphospho-sugar transferases"/>
    <property type="match status" value="1"/>
</dbReference>
<feature type="compositionally biased region" description="Basic and acidic residues" evidence="1">
    <location>
        <begin position="43"/>
        <end position="65"/>
    </location>
</feature>
<dbReference type="AlphaFoldDB" id="W9DG74"/>
<dbReference type="CDD" id="cd00761">
    <property type="entry name" value="Glyco_tranf_GTA_type"/>
    <property type="match status" value="1"/>
</dbReference>
<feature type="transmembrane region" description="Helical" evidence="2">
    <location>
        <begin position="553"/>
        <end position="572"/>
    </location>
</feature>
<evidence type="ECO:0000313" key="3">
    <source>
        <dbReference type="EMBL" id="ETA05280.1"/>
    </source>
</evidence>
<reference evidence="3 4" key="1">
    <citation type="journal article" date="2014" name="Genome Announc.">
        <title>Draft Genome Sequence of Gordonia alkanivorans Strain CGMCC6845, a Halotolerant Hydrocarbon-Degrading Bacterium.</title>
        <authorList>
            <person name="Wang X."/>
            <person name="Jin D."/>
            <person name="Zhou L."/>
            <person name="Wu L."/>
            <person name="An W."/>
            <person name="Zhao L."/>
        </authorList>
    </citation>
    <scope>NUCLEOTIDE SEQUENCE [LARGE SCALE GENOMIC DNA]</scope>
    <source>
        <strain evidence="3 4">CGMCC 6845</strain>
    </source>
</reference>
<sequence length="581" mass="61901">MIDKGYVDRRPGLEPVRRIQDSGNLWGGAIWIGQVDLHELDERPGIDEQGGHDPERESNETDSPRIELIGGDDFRESRFLVWSEDRPLGLVRLPVQNGTIDGVALREQARGLPEPPVLPERRTRPGVSVVICTRDRPDHLARLLDSLVTLDYPDFEVLVVDNNPVSGLTPPVVAAACPSIPVRVVDAAGPGLSIARNVGLRSARFELVAFTDDDVVLDPNWLSRIVIGFERDESVACVCGMVPSVEVMTPAQAYFDRRVGWAERWEPALYGVARPVAADDLFPLRVSEFGTGANFAVRRDVVVGLGGFDEAVGAGSAAGGGEDIDIFVRLLLAGGSIAREPAAIVWHSHRASVAELEKQMHDYGVGLGAVIFKLLVDPCTTVLVTKRLVAGIRHLRATTQVDPGPAVVAEPELAGLRRRELVGVARGPWRLIRGRLAGRAGAPLRATSRGLAGLLDFRRGQMWGEPGNTILEGRLAAVSMWLGLVGLLGATMLPGVLQVVAVIAFVLLGPGSLVMSFGSMPTHARLSLVPAVGLAVSIVAVTGLLMAGFWSPAVVLAIIGIATTAGGLGRGAHLASRVARV</sequence>
<dbReference type="Gene3D" id="3.90.550.10">
    <property type="entry name" value="Spore Coat Polysaccharide Biosynthesis Protein SpsA, Chain A"/>
    <property type="match status" value="1"/>
</dbReference>
<feature type="transmembrane region" description="Helical" evidence="2">
    <location>
        <begin position="528"/>
        <end position="547"/>
    </location>
</feature>
<protein>
    <submittedName>
        <fullName evidence="3">Glycosyl transferase family 2</fullName>
    </submittedName>
</protein>
<organism evidence="3 4">
    <name type="scientific">Gordonia alkanivorans CGMCC 6845</name>
    <dbReference type="NCBI Taxonomy" id="1423140"/>
    <lineage>
        <taxon>Bacteria</taxon>
        <taxon>Bacillati</taxon>
        <taxon>Actinomycetota</taxon>
        <taxon>Actinomycetes</taxon>
        <taxon>Mycobacteriales</taxon>
        <taxon>Gordoniaceae</taxon>
        <taxon>Gordonia</taxon>
    </lineage>
</organism>
<dbReference type="HOGENOM" id="CLU_025996_19_9_11"/>
<evidence type="ECO:0000256" key="1">
    <source>
        <dbReference type="SAM" id="MobiDB-lite"/>
    </source>
</evidence>
<keyword evidence="2" id="KW-0812">Transmembrane</keyword>
<dbReference type="InterPro" id="IPR050834">
    <property type="entry name" value="Glycosyltransf_2"/>
</dbReference>
<dbReference type="Pfam" id="PF13641">
    <property type="entry name" value="Glyco_tranf_2_3"/>
    <property type="match status" value="1"/>
</dbReference>
<dbReference type="InterPro" id="IPR029044">
    <property type="entry name" value="Nucleotide-diphossugar_trans"/>
</dbReference>
<comment type="caution">
    <text evidence="3">The sequence shown here is derived from an EMBL/GenBank/DDBJ whole genome shotgun (WGS) entry which is preliminary data.</text>
</comment>
<dbReference type="EMBL" id="AYXO01000045">
    <property type="protein sequence ID" value="ETA05280.1"/>
    <property type="molecule type" value="Genomic_DNA"/>
</dbReference>
<keyword evidence="2" id="KW-0472">Membrane</keyword>
<evidence type="ECO:0000313" key="4">
    <source>
        <dbReference type="Proteomes" id="UP000035035"/>
    </source>
</evidence>
<feature type="transmembrane region" description="Helical" evidence="2">
    <location>
        <begin position="480"/>
        <end position="508"/>
    </location>
</feature>
<accession>W9DG74</accession>
<keyword evidence="2" id="KW-1133">Transmembrane helix</keyword>
<evidence type="ECO:0000256" key="2">
    <source>
        <dbReference type="SAM" id="Phobius"/>
    </source>
</evidence>